<gene>
    <name evidence="5" type="ORF">CRP01_04830</name>
</gene>
<dbReference type="InterPro" id="IPR001680">
    <property type="entry name" value="WD40_rpt"/>
</dbReference>
<feature type="domain" description="Peptidase C14 caspase" evidence="4">
    <location>
        <begin position="617"/>
        <end position="877"/>
    </location>
</feature>
<dbReference type="PROSITE" id="PS00678">
    <property type="entry name" value="WD_REPEATS_1"/>
    <property type="match status" value="3"/>
</dbReference>
<evidence type="ECO:0000256" key="3">
    <source>
        <dbReference type="PROSITE-ProRule" id="PRU00221"/>
    </source>
</evidence>
<keyword evidence="1 3" id="KW-0853">WD repeat</keyword>
<sequence>MAASPDGQQMAVGTEEGSVLLLDSDRGDILHILSGHGQRVYDLAFSPEGDRLLTGSQDSTARIWDTATGALLQTLRGHSIEAFSTRLSPDNRQLLTGNRNQELRLWDFWQGRLLAARQGHSYAASSMAFSPDGTQFTAGAFQGSSRTWSLPSTQEQFQLATEDEAILSVAYSPTDPQLAVAGTDGIIHIMDLREERELFTLSGDHGAIRDLAFSPDGTLLLSSGEDAAVLWDYRNRQILHTLEGHSYEIHWVAFSPTESKVFTGSLDGSVNVWDQTSGQLLRSFREAEMDLLYDFESFPIALAPDGQQILTGGSKGQAVVWEVNSGQKKPLSSLHRSSVITLAFSPDGSRMLTASDDGELKVWNTQNSQLLFSAREHGRAVSSAVFFQDNRRLITSGRDHRSLLWDLETGSVLASFFAIGEQDWVVTTPEGLFDASPGALRDMYYILNYDGVWEIIELDQLKIRYYEPGLLPQLLGYSEEILRPVEQFRTVELYPTINAMIEGHELQIDLRERNGGIGRVSIFVNGKEVVPDANPLPRRENAQRSRRIRLDLQPYRQYLYRHPDSSNVIGIRAYNEAGWLKSRLLELPYSYTGARGTERESGNQGWVGEVDPKLYVVAVGTSDYRGTRMDLQFADQDASMMARALQSVGANLFSGGNGLEVFCLSTAPGENTGLEGTPITWQYASKENVQAVFNTIRGKARAEDVLIVYLSGHGTTHGSAEQAQFHYLTQGIASEDLSDTDIRRAFTISSEELTLWMNGIAALKQILIVDACNSGGVVQEITGGSKAVNTSQVRALDRMQDRTGMFILSGSAANKVSFESSAYGQGLLTYSLLQGMLGVATRKTTDGDYVDVMKLFQYARDEVPRLAATINSIQTPMLGFPRQGASFDIGILNNSVNIPIVKKKPVLIRSAFLNEETLRDDLGLIRLLEAKFRKETEKGNNADLIYVDVTDYPGAYSLGGIYTREGNTIRAKVKLFHNDQPPVDLEIRPAENPDQLARQIIRALDRALPETE</sequence>
<protein>
    <recommendedName>
        <fullName evidence="4">Peptidase C14 caspase domain-containing protein</fullName>
    </recommendedName>
</protein>
<dbReference type="InterPro" id="IPR019775">
    <property type="entry name" value="WD40_repeat_CS"/>
</dbReference>
<feature type="repeat" description="WD" evidence="3">
    <location>
        <begin position="242"/>
        <end position="283"/>
    </location>
</feature>
<dbReference type="PRINTS" id="PR00320">
    <property type="entry name" value="GPROTEINBRPT"/>
</dbReference>
<dbReference type="EMBL" id="PDUD01000006">
    <property type="protein sequence ID" value="PHN07770.1"/>
    <property type="molecule type" value="Genomic_DNA"/>
</dbReference>
<feature type="repeat" description="WD" evidence="3">
    <location>
        <begin position="332"/>
        <end position="373"/>
    </location>
</feature>
<dbReference type="InterPro" id="IPR020472">
    <property type="entry name" value="WD40_PAC1"/>
</dbReference>
<dbReference type="InterPro" id="IPR036322">
    <property type="entry name" value="WD40_repeat_dom_sf"/>
</dbReference>
<reference evidence="5 6" key="1">
    <citation type="submission" date="2017-10" db="EMBL/GenBank/DDBJ databases">
        <title>The draft genome sequence of Lewinella nigricans NBRC 102662.</title>
        <authorList>
            <person name="Wang K."/>
        </authorList>
    </citation>
    <scope>NUCLEOTIDE SEQUENCE [LARGE SCALE GENOMIC DNA]</scope>
    <source>
        <strain evidence="5 6">NBRC 102662</strain>
    </source>
</reference>
<evidence type="ECO:0000313" key="6">
    <source>
        <dbReference type="Proteomes" id="UP000223913"/>
    </source>
</evidence>
<evidence type="ECO:0000259" key="4">
    <source>
        <dbReference type="Pfam" id="PF00656"/>
    </source>
</evidence>
<dbReference type="PANTHER" id="PTHR19879:SF9">
    <property type="entry name" value="TRANSCRIPTION INITIATION FACTOR TFIID SUBUNIT 5"/>
    <property type="match status" value="1"/>
</dbReference>
<dbReference type="SMART" id="SM00320">
    <property type="entry name" value="WD40"/>
    <property type="match status" value="9"/>
</dbReference>
<keyword evidence="6" id="KW-1185">Reference proteome</keyword>
<dbReference type="Gene3D" id="3.40.50.1460">
    <property type="match status" value="1"/>
</dbReference>
<evidence type="ECO:0000256" key="1">
    <source>
        <dbReference type="ARBA" id="ARBA00022574"/>
    </source>
</evidence>
<name>A0A2D0NHA5_FLAN2</name>
<dbReference type="CDD" id="cd00200">
    <property type="entry name" value="WD40"/>
    <property type="match status" value="1"/>
</dbReference>
<feature type="repeat" description="WD" evidence="3">
    <location>
        <begin position="374"/>
        <end position="415"/>
    </location>
</feature>
<dbReference type="Pfam" id="PF00400">
    <property type="entry name" value="WD40"/>
    <property type="match status" value="7"/>
</dbReference>
<dbReference type="Pfam" id="PF00656">
    <property type="entry name" value="Peptidase_C14"/>
    <property type="match status" value="1"/>
</dbReference>
<evidence type="ECO:0000256" key="2">
    <source>
        <dbReference type="ARBA" id="ARBA00022737"/>
    </source>
</evidence>
<dbReference type="InterPro" id="IPR011600">
    <property type="entry name" value="Pept_C14_caspase"/>
</dbReference>
<dbReference type="GO" id="GO:0004197">
    <property type="term" value="F:cysteine-type endopeptidase activity"/>
    <property type="evidence" value="ECO:0007669"/>
    <property type="project" value="InterPro"/>
</dbReference>
<dbReference type="InterPro" id="IPR015943">
    <property type="entry name" value="WD40/YVTN_repeat-like_dom_sf"/>
</dbReference>
<proteinExistence type="predicted"/>
<dbReference type="PROSITE" id="PS50082">
    <property type="entry name" value="WD_REPEATS_2"/>
    <property type="match status" value="8"/>
</dbReference>
<feature type="repeat" description="WD" evidence="3">
    <location>
        <begin position="33"/>
        <end position="74"/>
    </location>
</feature>
<evidence type="ECO:0000313" key="5">
    <source>
        <dbReference type="EMBL" id="PHN07770.1"/>
    </source>
</evidence>
<dbReference type="GO" id="GO:0006508">
    <property type="term" value="P:proteolysis"/>
    <property type="evidence" value="ECO:0007669"/>
    <property type="project" value="InterPro"/>
</dbReference>
<dbReference type="SUPFAM" id="SSF50978">
    <property type="entry name" value="WD40 repeat-like"/>
    <property type="match status" value="2"/>
</dbReference>
<dbReference type="PROSITE" id="PS50294">
    <property type="entry name" value="WD_REPEATS_REGION"/>
    <property type="match status" value="5"/>
</dbReference>
<feature type="repeat" description="WD" evidence="3">
    <location>
        <begin position="159"/>
        <end position="200"/>
    </location>
</feature>
<dbReference type="PANTHER" id="PTHR19879">
    <property type="entry name" value="TRANSCRIPTION INITIATION FACTOR TFIID"/>
    <property type="match status" value="1"/>
</dbReference>
<comment type="caution">
    <text evidence="5">The sequence shown here is derived from an EMBL/GenBank/DDBJ whole genome shotgun (WGS) entry which is preliminary data.</text>
</comment>
<dbReference type="Gene3D" id="2.130.10.10">
    <property type="entry name" value="YVTN repeat-like/Quinoprotein amine dehydrogenase"/>
    <property type="match status" value="3"/>
</dbReference>
<keyword evidence="2" id="KW-0677">Repeat</keyword>
<feature type="repeat" description="WD" evidence="3">
    <location>
        <begin position="117"/>
        <end position="158"/>
    </location>
</feature>
<feature type="repeat" description="WD" evidence="3">
    <location>
        <begin position="75"/>
        <end position="116"/>
    </location>
</feature>
<feature type="repeat" description="WD" evidence="3">
    <location>
        <begin position="201"/>
        <end position="241"/>
    </location>
</feature>
<organism evidence="5 6">
    <name type="scientific">Flavilitoribacter nigricans (strain ATCC 23147 / DSM 23189 / NBRC 102662 / NCIMB 1420 / SS-2)</name>
    <name type="common">Lewinella nigricans</name>
    <dbReference type="NCBI Taxonomy" id="1122177"/>
    <lineage>
        <taxon>Bacteria</taxon>
        <taxon>Pseudomonadati</taxon>
        <taxon>Bacteroidota</taxon>
        <taxon>Saprospiria</taxon>
        <taxon>Saprospirales</taxon>
        <taxon>Lewinellaceae</taxon>
        <taxon>Flavilitoribacter</taxon>
    </lineage>
</organism>
<dbReference type="AlphaFoldDB" id="A0A2D0NHA5"/>
<accession>A0A2D0NHA5</accession>
<dbReference type="Proteomes" id="UP000223913">
    <property type="component" value="Unassembled WGS sequence"/>
</dbReference>